<evidence type="ECO:0000313" key="3">
    <source>
        <dbReference type="EMBL" id="MCM2371091.1"/>
    </source>
</evidence>
<evidence type="ECO:0000313" key="4">
    <source>
        <dbReference type="Proteomes" id="UP001202961"/>
    </source>
</evidence>
<comment type="similarity">
    <text evidence="1">Belongs to the NAD(P)-dependent epimerase/dehydratase family.</text>
</comment>
<dbReference type="CDD" id="cd08946">
    <property type="entry name" value="SDR_e"/>
    <property type="match status" value="1"/>
</dbReference>
<evidence type="ECO:0000259" key="2">
    <source>
        <dbReference type="Pfam" id="PF01370"/>
    </source>
</evidence>
<organism evidence="3 4">
    <name type="scientific">Aporhodopirellula aestuarii</name>
    <dbReference type="NCBI Taxonomy" id="2950107"/>
    <lineage>
        <taxon>Bacteria</taxon>
        <taxon>Pseudomonadati</taxon>
        <taxon>Planctomycetota</taxon>
        <taxon>Planctomycetia</taxon>
        <taxon>Pirellulales</taxon>
        <taxon>Pirellulaceae</taxon>
        <taxon>Aporhodopirellula</taxon>
    </lineage>
</organism>
<name>A0ABT0U2Q3_9BACT</name>
<dbReference type="InterPro" id="IPR036291">
    <property type="entry name" value="NAD(P)-bd_dom_sf"/>
</dbReference>
<reference evidence="3 4" key="1">
    <citation type="journal article" date="2022" name="Syst. Appl. Microbiol.">
        <title>Rhodopirellula aestuarii sp. nov., a novel member of the genus Rhodopirellula isolated from brackish sediments collected in the Tagus River estuary, Portugal.</title>
        <authorList>
            <person name="Vitorino I.R."/>
            <person name="Klimek D."/>
            <person name="Calusinska M."/>
            <person name="Lobo-da-Cunha A."/>
            <person name="Vasconcelos V."/>
            <person name="Lage O.M."/>
        </authorList>
    </citation>
    <scope>NUCLEOTIDE SEQUENCE [LARGE SCALE GENOMIC DNA]</scope>
    <source>
        <strain evidence="3 4">ICT_H3.1</strain>
    </source>
</reference>
<comment type="caution">
    <text evidence="3">The sequence shown here is derived from an EMBL/GenBank/DDBJ whole genome shotgun (WGS) entry which is preliminary data.</text>
</comment>
<dbReference type="EMBL" id="JAMQBK010000029">
    <property type="protein sequence ID" value="MCM2371091.1"/>
    <property type="molecule type" value="Genomic_DNA"/>
</dbReference>
<proteinExistence type="inferred from homology"/>
<gene>
    <name evidence="3" type="ORF">NB063_10765</name>
</gene>
<keyword evidence="4" id="KW-1185">Reference proteome</keyword>
<accession>A0ABT0U2Q3</accession>
<sequence length="206" mass="22245">MGTLKLIEAARSAGAGRFIAFSTCAVHDQILAERPLDETHPLWAKSHYGAHKAAIEKFVHSYGLGQGYQICALRPTGVYGASRPPEQSKWYDLVSAVVRGENVECSRGGKEVHAADVAKAVGILLIADGITGQAFNCYDRYVSEVEVAKIAQALTGSNSQITGEPKQPKHQIVTDKIRMLGMEFGGHKLLTQTTTELIDHTRQSGG</sequence>
<dbReference type="Gene3D" id="3.40.50.720">
    <property type="entry name" value="NAD(P)-binding Rossmann-like Domain"/>
    <property type="match status" value="1"/>
</dbReference>
<dbReference type="SUPFAM" id="SSF51735">
    <property type="entry name" value="NAD(P)-binding Rossmann-fold domains"/>
    <property type="match status" value="1"/>
</dbReference>
<feature type="domain" description="NAD-dependent epimerase/dehydratase" evidence="2">
    <location>
        <begin position="1"/>
        <end position="136"/>
    </location>
</feature>
<dbReference type="Proteomes" id="UP001202961">
    <property type="component" value="Unassembled WGS sequence"/>
</dbReference>
<dbReference type="InterPro" id="IPR001509">
    <property type="entry name" value="Epimerase_deHydtase"/>
</dbReference>
<dbReference type="Pfam" id="PF01370">
    <property type="entry name" value="Epimerase"/>
    <property type="match status" value="1"/>
</dbReference>
<dbReference type="PANTHER" id="PTHR43000">
    <property type="entry name" value="DTDP-D-GLUCOSE 4,6-DEHYDRATASE-RELATED"/>
    <property type="match status" value="1"/>
</dbReference>
<protein>
    <submittedName>
        <fullName evidence="3">SDR family oxidoreductase</fullName>
    </submittedName>
</protein>
<evidence type="ECO:0000256" key="1">
    <source>
        <dbReference type="ARBA" id="ARBA00007637"/>
    </source>
</evidence>